<dbReference type="Proteomes" id="UP000756132">
    <property type="component" value="Chromosome 7"/>
</dbReference>
<dbReference type="InterPro" id="IPR052895">
    <property type="entry name" value="HetReg/Transcr_Mod"/>
</dbReference>
<feature type="region of interest" description="Disordered" evidence="1">
    <location>
        <begin position="1"/>
        <end position="47"/>
    </location>
</feature>
<evidence type="ECO:0000313" key="2">
    <source>
        <dbReference type="EMBL" id="UJO20466.1"/>
    </source>
</evidence>
<dbReference type="EMBL" id="CP090169">
    <property type="protein sequence ID" value="UJO20466.1"/>
    <property type="molecule type" value="Genomic_DNA"/>
</dbReference>
<protein>
    <recommendedName>
        <fullName evidence="4">Heterokaryon incompatibility domain-containing protein</fullName>
    </recommendedName>
</protein>
<dbReference type="KEGG" id="ffu:CLAFUR5_09921"/>
<accession>A0A9Q8PDD0</accession>
<evidence type="ECO:0000256" key="1">
    <source>
        <dbReference type="SAM" id="MobiDB-lite"/>
    </source>
</evidence>
<dbReference type="PANTHER" id="PTHR24148:SF64">
    <property type="entry name" value="HETEROKARYON INCOMPATIBILITY DOMAIN-CONTAINING PROTEIN"/>
    <property type="match status" value="1"/>
</dbReference>
<dbReference type="GeneID" id="71989799"/>
<gene>
    <name evidence="2" type="ORF">CLAFUR5_09921</name>
</gene>
<reference evidence="2" key="1">
    <citation type="submission" date="2021-12" db="EMBL/GenBank/DDBJ databases">
        <authorList>
            <person name="Zaccaron A."/>
            <person name="Stergiopoulos I."/>
        </authorList>
    </citation>
    <scope>NUCLEOTIDE SEQUENCE</scope>
    <source>
        <strain evidence="2">Race5_Kim</strain>
    </source>
</reference>
<keyword evidence="3" id="KW-1185">Reference proteome</keyword>
<dbReference type="AlphaFoldDB" id="A0A9Q8PDD0"/>
<organism evidence="2 3">
    <name type="scientific">Passalora fulva</name>
    <name type="common">Tomato leaf mold</name>
    <name type="synonym">Cladosporium fulvum</name>
    <dbReference type="NCBI Taxonomy" id="5499"/>
    <lineage>
        <taxon>Eukaryota</taxon>
        <taxon>Fungi</taxon>
        <taxon>Dikarya</taxon>
        <taxon>Ascomycota</taxon>
        <taxon>Pezizomycotina</taxon>
        <taxon>Dothideomycetes</taxon>
        <taxon>Dothideomycetidae</taxon>
        <taxon>Mycosphaerellales</taxon>
        <taxon>Mycosphaerellaceae</taxon>
        <taxon>Fulvia</taxon>
    </lineage>
</organism>
<evidence type="ECO:0000313" key="3">
    <source>
        <dbReference type="Proteomes" id="UP000756132"/>
    </source>
</evidence>
<proteinExistence type="predicted"/>
<dbReference type="OrthoDB" id="10661856at2759"/>
<feature type="compositionally biased region" description="Basic and acidic residues" evidence="1">
    <location>
        <begin position="1"/>
        <end position="14"/>
    </location>
</feature>
<feature type="region of interest" description="Disordered" evidence="1">
    <location>
        <begin position="61"/>
        <end position="82"/>
    </location>
</feature>
<evidence type="ECO:0008006" key="4">
    <source>
        <dbReference type="Google" id="ProtNLM"/>
    </source>
</evidence>
<sequence length="653" mass="73156">MDESRVHDDGRAAEESDDDMFDMVSGEVVDKTRPTLDDVDDGVEAKDDDWDDMLSINKHDSATDHEETPGAWITLPPEEKPPPTVEELRAINSSASEPFNFTNVPCSDENTIRIIDVLPGTNDHGLSLTMRTTQLSGPSKDHYLAFTHAAATGDGYVQVPCNGELLSVPHSIHAALVHIGRHLDAGVWTVFGRRPCIWIDTLCMENDDRVWRATKTPDLFRGAERTLICLGMSQAIPTRSDFVAVDDLDVAGMHIGDPKAHRSVDLVLSPDETTKILRDPWFSSRASLQPFVAAKRRTILLSDGKVIDVPAFLQMLKAHNLESVSGPMKDFRHFEDLRPQRLLVTNLHHYAAMVPDTPHDIVYALLGISCGCKHVMSSGRCGIKNCGLRSVPTSYEQPIAPLFREIAQNAMGADLVAVLVSACIRQRGEQSWPSWVPDWRIMPHYTIPRTQRCVDESFGADFNTLLWNDGFRMLDMERWQHNRNCRPAVSGPYGWSTRFEHDTPKLIGWVMRLPPAGIRADTLSWDDGPFKPPGMRTPPWMGRAFDKRQCGPFLQPTEKYKRVQQKMSEQELRYQTISAEWPCLEANDLVFFILGSRVAFVVRPNGKGAFRLVDCIARSAVLTNIRFAWTGKGDGDVWAYGDCAEAPVELELA</sequence>
<dbReference type="RefSeq" id="XP_047764832.1">
    <property type="nucleotide sequence ID" value="XM_047909069.1"/>
</dbReference>
<name>A0A9Q8PDD0_PASFU</name>
<reference evidence="2" key="2">
    <citation type="journal article" date="2022" name="Microb. Genom.">
        <title>A chromosome-scale genome assembly of the tomato pathogen Cladosporium fulvum reveals a compartmentalized genome architecture and the presence of a dispensable chromosome.</title>
        <authorList>
            <person name="Zaccaron A.Z."/>
            <person name="Chen L.H."/>
            <person name="Samaras A."/>
            <person name="Stergiopoulos I."/>
        </authorList>
    </citation>
    <scope>NUCLEOTIDE SEQUENCE</scope>
    <source>
        <strain evidence="2">Race5_Kim</strain>
    </source>
</reference>
<feature type="compositionally biased region" description="Acidic residues" evidence="1">
    <location>
        <begin position="37"/>
        <end position="47"/>
    </location>
</feature>
<dbReference type="PANTHER" id="PTHR24148">
    <property type="entry name" value="ANKYRIN REPEAT DOMAIN-CONTAINING PROTEIN 39 HOMOLOG-RELATED"/>
    <property type="match status" value="1"/>
</dbReference>